<gene>
    <name evidence="1" type="ORF">SAMN05192549_101309</name>
</gene>
<dbReference type="AlphaFoldDB" id="A0A1M7HWP6"/>
<dbReference type="EMBL" id="FRCX01000001">
    <property type="protein sequence ID" value="SHM32763.1"/>
    <property type="molecule type" value="Genomic_DNA"/>
</dbReference>
<evidence type="ECO:0000313" key="1">
    <source>
        <dbReference type="EMBL" id="SHM32763.1"/>
    </source>
</evidence>
<protein>
    <submittedName>
        <fullName evidence="1">Uncharacterized protein</fullName>
    </submittedName>
</protein>
<proteinExistence type="predicted"/>
<organism evidence="1 2">
    <name type="scientific">Duganella sacchari</name>
    <dbReference type="NCBI Taxonomy" id="551987"/>
    <lineage>
        <taxon>Bacteria</taxon>
        <taxon>Pseudomonadati</taxon>
        <taxon>Pseudomonadota</taxon>
        <taxon>Betaproteobacteria</taxon>
        <taxon>Burkholderiales</taxon>
        <taxon>Oxalobacteraceae</taxon>
        <taxon>Telluria group</taxon>
        <taxon>Duganella</taxon>
    </lineage>
</organism>
<reference evidence="2" key="1">
    <citation type="submission" date="2016-11" db="EMBL/GenBank/DDBJ databases">
        <authorList>
            <person name="Varghese N."/>
            <person name="Submissions S."/>
        </authorList>
    </citation>
    <scope>NUCLEOTIDE SEQUENCE [LARGE SCALE GENOMIC DNA]</scope>
    <source>
        <strain evidence="2">Sac-22</strain>
    </source>
</reference>
<evidence type="ECO:0000313" key="2">
    <source>
        <dbReference type="Proteomes" id="UP000184339"/>
    </source>
</evidence>
<sequence>MTITIGDKNQQLNTTEQIRTALANGLNVRISTDNIWTFPIGGADGCVGKLMVSRMRRVPVAGANQDLAAHVTFTINQIFVPTTKVPSPEVRVEVTNVHFTARPVNVQLKIGADTAVASTPKGIEVSIHRGINAWDYGKDNVKVIGLAAELNLPTATAQATINAALAHFDAAATAAVRDQVAASLRAEIGDSLLPANQRGAVRVTVAFV</sequence>
<accession>A0A1M7HWP6</accession>
<dbReference type="Proteomes" id="UP000184339">
    <property type="component" value="Unassembled WGS sequence"/>
</dbReference>
<keyword evidence="2" id="KW-1185">Reference proteome</keyword>
<dbReference type="RefSeq" id="WP_072780786.1">
    <property type="nucleotide sequence ID" value="NZ_FRCX01000001.1"/>
</dbReference>
<name>A0A1M7HWP6_9BURK</name>